<reference evidence="7 8" key="1">
    <citation type="journal article" date="2018" name="Gigascience">
        <title>Genomes of trombidid mites reveal novel predicted allergens and laterally-transferred genes associated with secondary metabolism.</title>
        <authorList>
            <person name="Dong X."/>
            <person name="Chaisiri K."/>
            <person name="Xia D."/>
            <person name="Armstrong S.D."/>
            <person name="Fang Y."/>
            <person name="Donnelly M.J."/>
            <person name="Kadowaki T."/>
            <person name="McGarry J.W."/>
            <person name="Darby A.C."/>
            <person name="Makepeace B.L."/>
        </authorList>
    </citation>
    <scope>NUCLEOTIDE SEQUENCE [LARGE SCALE GENOMIC DNA]</scope>
    <source>
        <strain evidence="7">UoL-UT</strain>
    </source>
</reference>
<evidence type="ECO:0000256" key="4">
    <source>
        <dbReference type="ARBA" id="ARBA00022837"/>
    </source>
</evidence>
<name>A0A443QGB0_9ACAR</name>
<dbReference type="PANTHER" id="PTHR13023:SF3">
    <property type="entry name" value="SOLUBLE CALCIUM-ACTIVATED NUCLEOTIDASE 1"/>
    <property type="match status" value="1"/>
</dbReference>
<dbReference type="GO" id="GO:0004382">
    <property type="term" value="F:GDP phosphatase activity"/>
    <property type="evidence" value="ECO:0007669"/>
    <property type="project" value="TreeGrafter"/>
</dbReference>
<evidence type="ECO:0000256" key="3">
    <source>
        <dbReference type="ARBA" id="ARBA00022801"/>
    </source>
</evidence>
<organism evidence="7 8">
    <name type="scientific">Leptotrombidium deliense</name>
    <dbReference type="NCBI Taxonomy" id="299467"/>
    <lineage>
        <taxon>Eukaryota</taxon>
        <taxon>Metazoa</taxon>
        <taxon>Ecdysozoa</taxon>
        <taxon>Arthropoda</taxon>
        <taxon>Chelicerata</taxon>
        <taxon>Arachnida</taxon>
        <taxon>Acari</taxon>
        <taxon>Acariformes</taxon>
        <taxon>Trombidiformes</taxon>
        <taxon>Prostigmata</taxon>
        <taxon>Anystina</taxon>
        <taxon>Parasitengona</taxon>
        <taxon>Trombiculoidea</taxon>
        <taxon>Trombiculidae</taxon>
        <taxon>Leptotrombidium</taxon>
    </lineage>
</organism>
<evidence type="ECO:0000313" key="7">
    <source>
        <dbReference type="EMBL" id="RWS02036.1"/>
    </source>
</evidence>
<keyword evidence="3" id="KW-0378">Hydrolase</keyword>
<evidence type="ECO:0000256" key="2">
    <source>
        <dbReference type="ARBA" id="ARBA00022723"/>
    </source>
</evidence>
<gene>
    <name evidence="7" type="ORF">B4U80_03917</name>
</gene>
<comment type="cofactor">
    <cofactor evidence="1 6">
        <name>Ca(2+)</name>
        <dbReference type="ChEBI" id="CHEBI:29108"/>
    </cofactor>
</comment>
<dbReference type="GO" id="GO:0045134">
    <property type="term" value="F:UDP phosphatase activity"/>
    <property type="evidence" value="ECO:0007669"/>
    <property type="project" value="TreeGrafter"/>
</dbReference>
<accession>A0A443QGB0</accession>
<dbReference type="SUPFAM" id="SSF101887">
    <property type="entry name" value="Apyrase"/>
    <property type="match status" value="1"/>
</dbReference>
<comment type="similarity">
    <text evidence="5">Belongs to the apyrase family.</text>
</comment>
<evidence type="ECO:0000256" key="6">
    <source>
        <dbReference type="PIRSR" id="PIRSR609283-1"/>
    </source>
</evidence>
<dbReference type="GO" id="GO:0030166">
    <property type="term" value="P:proteoglycan biosynthetic process"/>
    <property type="evidence" value="ECO:0007669"/>
    <property type="project" value="TreeGrafter"/>
</dbReference>
<dbReference type="PANTHER" id="PTHR13023">
    <property type="entry name" value="APYRASE"/>
    <property type="match status" value="1"/>
</dbReference>
<dbReference type="Proteomes" id="UP000288716">
    <property type="component" value="Unassembled WGS sequence"/>
</dbReference>
<keyword evidence="4 6" id="KW-0106">Calcium</keyword>
<evidence type="ECO:0000313" key="8">
    <source>
        <dbReference type="Proteomes" id="UP000288716"/>
    </source>
</evidence>
<proteinExistence type="inferred from homology"/>
<dbReference type="AlphaFoldDB" id="A0A443QGB0"/>
<dbReference type="Gene3D" id="2.120.10.100">
    <property type="entry name" value="Apyrase"/>
    <property type="match status" value="1"/>
</dbReference>
<dbReference type="InterPro" id="IPR009283">
    <property type="entry name" value="Apyrase"/>
</dbReference>
<keyword evidence="8" id="KW-1185">Reference proteome</keyword>
<evidence type="ECO:0000256" key="5">
    <source>
        <dbReference type="ARBA" id="ARBA00025738"/>
    </source>
</evidence>
<feature type="binding site" evidence="6">
    <location>
        <position position="97"/>
    </location>
    <ligand>
        <name>Ca(2+)</name>
        <dbReference type="ChEBI" id="CHEBI:29108"/>
    </ligand>
</feature>
<dbReference type="GO" id="GO:0005509">
    <property type="term" value="F:calcium ion binding"/>
    <property type="evidence" value="ECO:0007669"/>
    <property type="project" value="InterPro"/>
</dbReference>
<evidence type="ECO:0008006" key="9">
    <source>
        <dbReference type="Google" id="ProtNLM"/>
    </source>
</evidence>
<dbReference type="EMBL" id="NCKV01056597">
    <property type="protein sequence ID" value="RWS02036.1"/>
    <property type="molecule type" value="Genomic_DNA"/>
</dbReference>
<dbReference type="VEuPathDB" id="VectorBase:LDEU014352"/>
<keyword evidence="2 6" id="KW-0479">Metal-binding</keyword>
<evidence type="ECO:0000256" key="1">
    <source>
        <dbReference type="ARBA" id="ARBA00001913"/>
    </source>
</evidence>
<comment type="caution">
    <text evidence="7">The sequence shown here is derived from an EMBL/GenBank/DDBJ whole genome shotgun (WGS) entry which is preliminary data.</text>
</comment>
<feature type="binding site" evidence="6">
    <location>
        <position position="144"/>
    </location>
    <ligand>
        <name>Ca(2+)</name>
        <dbReference type="ChEBI" id="CHEBI:29108"/>
    </ligand>
</feature>
<dbReference type="STRING" id="299467.A0A443QGB0"/>
<dbReference type="OrthoDB" id="25028at2759"/>
<protein>
    <recommendedName>
        <fullName evidence="9">Soluble calcium-activated nucleotidase 1-like protein</fullName>
    </recommendedName>
</protein>
<dbReference type="Pfam" id="PF06079">
    <property type="entry name" value="Apyrase"/>
    <property type="match status" value="1"/>
</dbReference>
<sequence>MMDANNMLLENCKQKYIYNSTYPLTPPIDSGGKMKFKIALISDMDTNSKRGSDWISTMKLGTLIYYRDEQFLKIEWDVKSYELKSQLASKGRGMELSELVVFNGKLYSCDDRTGVVYQIKDHTLIPWVILTDGNGSTSKEFKCEWLAVKDMHLIVGGLGKEWTSVTGELQNFDP</sequence>
<feature type="non-terminal residue" evidence="7">
    <location>
        <position position="174"/>
    </location>
</feature>
<dbReference type="InterPro" id="IPR036258">
    <property type="entry name" value="Apyrase_sf"/>
</dbReference>
<feature type="binding site" evidence="6">
    <location>
        <position position="98"/>
    </location>
    <ligand>
        <name>Ca(2+)</name>
        <dbReference type="ChEBI" id="CHEBI:29108"/>
    </ligand>
</feature>